<dbReference type="EMBL" id="OZ075145">
    <property type="protein sequence ID" value="CAL5046774.1"/>
    <property type="molecule type" value="Genomic_DNA"/>
</dbReference>
<evidence type="ECO:0000256" key="7">
    <source>
        <dbReference type="ARBA" id="ARBA00022832"/>
    </source>
</evidence>
<evidence type="ECO:0000259" key="13">
    <source>
        <dbReference type="Pfam" id="PF00724"/>
    </source>
</evidence>
<evidence type="ECO:0000256" key="4">
    <source>
        <dbReference type="ARBA" id="ARBA00022630"/>
    </source>
</evidence>
<dbReference type="InterPro" id="IPR013785">
    <property type="entry name" value="Aldolase_TIM"/>
</dbReference>
<protein>
    <recommendedName>
        <fullName evidence="13">NADH:flavin oxidoreductase/NADH oxidase N-terminal domain-containing protein</fullName>
    </recommendedName>
</protein>
<keyword evidence="9" id="KW-0560">Oxidoreductase</keyword>
<dbReference type="InterPro" id="IPR001155">
    <property type="entry name" value="OxRdtase_FMN_N"/>
</dbReference>
<comment type="similarity">
    <text evidence="2">Belongs to the NADH:flavin oxidoreductase/NADH oxidase family.</text>
</comment>
<dbReference type="PANTHER" id="PTHR22893">
    <property type="entry name" value="NADH OXIDOREDUCTASE-RELATED"/>
    <property type="match status" value="1"/>
</dbReference>
<keyword evidence="8" id="KW-0521">NADP</keyword>
<dbReference type="SUPFAM" id="SSF51395">
    <property type="entry name" value="FMN-linked oxidoreductases"/>
    <property type="match status" value="1"/>
</dbReference>
<gene>
    <name evidence="14" type="ORF">URODEC1_LOCUS89537</name>
</gene>
<dbReference type="PANTHER" id="PTHR22893:SF44">
    <property type="entry name" value="12-OXOPHYTODIENOATE REDUCTASE 1"/>
    <property type="match status" value="1"/>
</dbReference>
<dbReference type="CDD" id="cd02933">
    <property type="entry name" value="OYE_like_FMN"/>
    <property type="match status" value="1"/>
</dbReference>
<evidence type="ECO:0000256" key="1">
    <source>
        <dbReference type="ARBA" id="ARBA00001917"/>
    </source>
</evidence>
<evidence type="ECO:0000313" key="14">
    <source>
        <dbReference type="EMBL" id="CAL5046774.1"/>
    </source>
</evidence>
<dbReference type="Gene3D" id="3.20.20.70">
    <property type="entry name" value="Aldolase class I"/>
    <property type="match status" value="1"/>
</dbReference>
<evidence type="ECO:0000313" key="15">
    <source>
        <dbReference type="Proteomes" id="UP001497457"/>
    </source>
</evidence>
<keyword evidence="10" id="KW-0443">Lipid metabolism</keyword>
<evidence type="ECO:0000256" key="8">
    <source>
        <dbReference type="ARBA" id="ARBA00022857"/>
    </source>
</evidence>
<evidence type="ECO:0000256" key="5">
    <source>
        <dbReference type="ARBA" id="ARBA00022643"/>
    </source>
</evidence>
<comment type="cofactor">
    <cofactor evidence="1">
        <name>FMN</name>
        <dbReference type="ChEBI" id="CHEBI:58210"/>
    </cofactor>
</comment>
<name>A0ABC9DX93_9POAL</name>
<dbReference type="InterPro" id="IPR045247">
    <property type="entry name" value="Oye-like"/>
</dbReference>
<dbReference type="Proteomes" id="UP001497457">
    <property type="component" value="Chromosome 35b"/>
</dbReference>
<feature type="region of interest" description="Disordered" evidence="12">
    <location>
        <begin position="120"/>
        <end position="147"/>
    </location>
</feature>
<dbReference type="AlphaFoldDB" id="A0ABC9DX93"/>
<evidence type="ECO:0000256" key="3">
    <source>
        <dbReference type="ARBA" id="ARBA00022516"/>
    </source>
</evidence>
<evidence type="ECO:0000256" key="12">
    <source>
        <dbReference type="SAM" id="MobiDB-lite"/>
    </source>
</evidence>
<evidence type="ECO:0000256" key="10">
    <source>
        <dbReference type="ARBA" id="ARBA00023098"/>
    </source>
</evidence>
<keyword evidence="11" id="KW-0275">Fatty acid biosynthesis</keyword>
<feature type="domain" description="NADH:flavin oxidoreductase/NADH oxidase N-terminal" evidence="13">
    <location>
        <begin position="13"/>
        <end position="350"/>
    </location>
</feature>
<keyword evidence="4" id="KW-0285">Flavoprotein</keyword>
<evidence type="ECO:0000256" key="9">
    <source>
        <dbReference type="ARBA" id="ARBA00023002"/>
    </source>
</evidence>
<dbReference type="Pfam" id="PF00724">
    <property type="entry name" value="Oxidored_FMN"/>
    <property type="match status" value="1"/>
</dbReference>
<sequence>MTHQEAAKEVIPLMTPYKMGQFELSHRVVLAPLTRCRSYGNVPQPHAAVYYSQRATKGGLLIAEATGVSATAQGYPQTPGIWTQEQVEAWKPIVDAVHRKGGIFFCQIWHVGRVSNNGFQPDGQAPISSTDKQISPDRGGSRRFPQSGMVYSKPRRLRTEEIAGIVDDFRRAARNAIEAGFDGVEIHGAHGYLLEQFMKDSSNDRTDEYGGSLENRCRFAVEVIDAIVCEVGAHRVGIRLSPFVDFMDCVDSDPVALGNYMIQQLNKHEGFIYCHMVEPRMAIVDGRRQIPHRLLPFRKAFNGTFIAAGGYDLEEGNKVVAEGYTDLVAYGRLFLANPDLPRRFELGAPLNKYDRSTFYTQDPIVGYTDYPFLEEDINKSAIEA</sequence>
<keyword evidence="6" id="KW-0925">Oxylipin biosynthesis</keyword>
<dbReference type="GO" id="GO:0009695">
    <property type="term" value="P:jasmonic acid biosynthetic process"/>
    <property type="evidence" value="ECO:0007669"/>
    <property type="project" value="UniProtKB-ARBA"/>
</dbReference>
<evidence type="ECO:0000256" key="6">
    <source>
        <dbReference type="ARBA" id="ARBA00022767"/>
    </source>
</evidence>
<dbReference type="GO" id="GO:0031408">
    <property type="term" value="P:oxylipin biosynthetic process"/>
    <property type="evidence" value="ECO:0007669"/>
    <property type="project" value="UniProtKB-KW"/>
</dbReference>
<accession>A0ABC9DX93</accession>
<dbReference type="FunFam" id="3.20.20.70:FF:000073">
    <property type="entry name" value="12-oxophytodienoate reductase 3"/>
    <property type="match status" value="1"/>
</dbReference>
<keyword evidence="15" id="KW-1185">Reference proteome</keyword>
<keyword evidence="7" id="KW-0276">Fatty acid metabolism</keyword>
<keyword evidence="3" id="KW-0444">Lipid biosynthesis</keyword>
<evidence type="ECO:0000256" key="11">
    <source>
        <dbReference type="ARBA" id="ARBA00023160"/>
    </source>
</evidence>
<keyword evidence="5" id="KW-0288">FMN</keyword>
<proteinExistence type="inferred from homology"/>
<organism evidence="14 15">
    <name type="scientific">Urochloa decumbens</name>
    <dbReference type="NCBI Taxonomy" id="240449"/>
    <lineage>
        <taxon>Eukaryota</taxon>
        <taxon>Viridiplantae</taxon>
        <taxon>Streptophyta</taxon>
        <taxon>Embryophyta</taxon>
        <taxon>Tracheophyta</taxon>
        <taxon>Spermatophyta</taxon>
        <taxon>Magnoliopsida</taxon>
        <taxon>Liliopsida</taxon>
        <taxon>Poales</taxon>
        <taxon>Poaceae</taxon>
        <taxon>PACMAD clade</taxon>
        <taxon>Panicoideae</taxon>
        <taxon>Panicodae</taxon>
        <taxon>Paniceae</taxon>
        <taxon>Melinidinae</taxon>
        <taxon>Urochloa</taxon>
    </lineage>
</organism>
<dbReference type="GO" id="GO:0016491">
    <property type="term" value="F:oxidoreductase activity"/>
    <property type="evidence" value="ECO:0007669"/>
    <property type="project" value="UniProtKB-KW"/>
</dbReference>
<reference evidence="14" key="1">
    <citation type="submission" date="2024-10" db="EMBL/GenBank/DDBJ databases">
        <authorList>
            <person name="Ryan C."/>
        </authorList>
    </citation>
    <scope>NUCLEOTIDE SEQUENCE [LARGE SCALE GENOMIC DNA]</scope>
</reference>
<evidence type="ECO:0000256" key="2">
    <source>
        <dbReference type="ARBA" id="ARBA00005979"/>
    </source>
</evidence>